<evidence type="ECO:0000256" key="3">
    <source>
        <dbReference type="SAM" id="SignalP"/>
    </source>
</evidence>
<keyword evidence="3" id="KW-0732">Signal</keyword>
<dbReference type="InterPro" id="IPR015943">
    <property type="entry name" value="WD40/YVTN_repeat-like_dom_sf"/>
</dbReference>
<feature type="compositionally biased region" description="Low complexity" evidence="1">
    <location>
        <begin position="291"/>
        <end position="309"/>
    </location>
</feature>
<name>A0ABW6KX50_9ACTN</name>
<comment type="caution">
    <text evidence="4">The sequence shown here is derived from an EMBL/GenBank/DDBJ whole genome shotgun (WGS) entry which is preliminary data.</text>
</comment>
<organism evidence="4 5">
    <name type="scientific">Streptomyces kebangsaanensis</name>
    <dbReference type="NCBI Taxonomy" id="864058"/>
    <lineage>
        <taxon>Bacteria</taxon>
        <taxon>Bacillati</taxon>
        <taxon>Actinomycetota</taxon>
        <taxon>Actinomycetes</taxon>
        <taxon>Kitasatosporales</taxon>
        <taxon>Streptomycetaceae</taxon>
        <taxon>Streptomyces</taxon>
    </lineage>
</organism>
<protein>
    <submittedName>
        <fullName evidence="4">WD40 repeat domain-containing protein</fullName>
    </submittedName>
</protein>
<feature type="region of interest" description="Disordered" evidence="1">
    <location>
        <begin position="274"/>
        <end position="324"/>
    </location>
</feature>
<evidence type="ECO:0000313" key="4">
    <source>
        <dbReference type="EMBL" id="MFE9170982.1"/>
    </source>
</evidence>
<dbReference type="SUPFAM" id="SSF75011">
    <property type="entry name" value="3-carboxy-cis,cis-mucoante lactonizing enzyme"/>
    <property type="match status" value="1"/>
</dbReference>
<feature type="chain" id="PRO_5046598414" evidence="3">
    <location>
        <begin position="22"/>
        <end position="349"/>
    </location>
</feature>
<reference evidence="4 5" key="1">
    <citation type="submission" date="2024-10" db="EMBL/GenBank/DDBJ databases">
        <title>The Natural Products Discovery Center: Release of the First 8490 Sequenced Strains for Exploring Actinobacteria Biosynthetic Diversity.</title>
        <authorList>
            <person name="Kalkreuter E."/>
            <person name="Kautsar S.A."/>
            <person name="Yang D."/>
            <person name="Bader C.D."/>
            <person name="Teijaro C.N."/>
            <person name="Fluegel L."/>
            <person name="Davis C.M."/>
            <person name="Simpson J.R."/>
            <person name="Lauterbach L."/>
            <person name="Steele A.D."/>
            <person name="Gui C."/>
            <person name="Meng S."/>
            <person name="Li G."/>
            <person name="Viehrig K."/>
            <person name="Ye F."/>
            <person name="Su P."/>
            <person name="Kiefer A.F."/>
            <person name="Nichols A."/>
            <person name="Cepeda A.J."/>
            <person name="Yan W."/>
            <person name="Fan B."/>
            <person name="Jiang Y."/>
            <person name="Adhikari A."/>
            <person name="Zheng C.-J."/>
            <person name="Schuster L."/>
            <person name="Cowan T.M."/>
            <person name="Smanski M.J."/>
            <person name="Chevrette M.G."/>
            <person name="De Carvalho L.P.S."/>
            <person name="Shen B."/>
        </authorList>
    </citation>
    <scope>NUCLEOTIDE SEQUENCE [LARGE SCALE GENOMIC DNA]</scope>
    <source>
        <strain evidence="4 5">NPDC007147</strain>
    </source>
</reference>
<evidence type="ECO:0000256" key="1">
    <source>
        <dbReference type="SAM" id="MobiDB-lite"/>
    </source>
</evidence>
<accession>A0ABW6KX50</accession>
<evidence type="ECO:0000256" key="2">
    <source>
        <dbReference type="SAM" id="Phobius"/>
    </source>
</evidence>
<feature type="transmembrane region" description="Helical" evidence="2">
    <location>
        <begin position="323"/>
        <end position="345"/>
    </location>
</feature>
<proteinExistence type="predicted"/>
<evidence type="ECO:0000313" key="5">
    <source>
        <dbReference type="Proteomes" id="UP001601197"/>
    </source>
</evidence>
<dbReference type="RefSeq" id="WP_388347582.1">
    <property type="nucleotide sequence ID" value="NZ_JBIAFJ010000012.1"/>
</dbReference>
<dbReference type="EMBL" id="JBIAFJ010000012">
    <property type="protein sequence ID" value="MFE9170982.1"/>
    <property type="molecule type" value="Genomic_DNA"/>
</dbReference>
<feature type="compositionally biased region" description="Gly residues" evidence="1">
    <location>
        <begin position="310"/>
        <end position="324"/>
    </location>
</feature>
<gene>
    <name evidence="4" type="ORF">ACFYNZ_15890</name>
</gene>
<feature type="signal peptide" evidence="3">
    <location>
        <begin position="1"/>
        <end position="21"/>
    </location>
</feature>
<keyword evidence="5" id="KW-1185">Reference proteome</keyword>
<keyword evidence="2" id="KW-1133">Transmembrane helix</keyword>
<sequence length="349" mass="35895">MRRPFALLAGALLLGALAVSAVPAASAVPAVPATPALSAASAADGDDGFTIKDPRIKESSGLAASRRHPGVYWTHNDSGYGPQIYAVDGRTGETVATVTLSGIGKPRDVEAVSIGPGDQIYVGDIGDNLGGTWPYVWIYRLPEPKELKDQTIRATQYVVKYADGPRDAESMVVHPKTGRVYIIDKKEDGGHLYEGPAELSASGTNVFEPIAPVDLWATDAALSPDGTRLAVRGYFGGIHYDWNGGRIKRIDRLAVPLQRQGESVTYSADGTKLLYGTEGENSPVEVRDAPGADSSAKSPSAPGGSSSAGSGSGGSGSDGSGGLGAGAAAAAVVAVVAVLGLGRLLRRRS</sequence>
<dbReference type="Proteomes" id="UP001601197">
    <property type="component" value="Unassembled WGS sequence"/>
</dbReference>
<dbReference type="Gene3D" id="2.130.10.10">
    <property type="entry name" value="YVTN repeat-like/Quinoprotein amine dehydrogenase"/>
    <property type="match status" value="1"/>
</dbReference>
<keyword evidence="2" id="KW-0472">Membrane</keyword>
<keyword evidence="2" id="KW-0812">Transmembrane</keyword>